<evidence type="ECO:0000259" key="8">
    <source>
        <dbReference type="Pfam" id="PF01179"/>
    </source>
</evidence>
<protein>
    <recommendedName>
        <fullName evidence="7">Amine oxidase</fullName>
        <ecNumber evidence="7">1.4.3.-</ecNumber>
    </recommendedName>
</protein>
<dbReference type="PANTHER" id="PTHR10638:SF33">
    <property type="entry name" value="AMINE OXIDASE"/>
    <property type="match status" value="1"/>
</dbReference>
<evidence type="ECO:0000256" key="6">
    <source>
        <dbReference type="ARBA" id="ARBA00023008"/>
    </source>
</evidence>
<dbReference type="Gene3D" id="2.70.98.20">
    <property type="entry name" value="Copper amine oxidase, catalytic domain"/>
    <property type="match status" value="1"/>
</dbReference>
<keyword evidence="3 7" id="KW-0479">Metal-binding</keyword>
<dbReference type="InterPro" id="IPR049947">
    <property type="entry name" value="Cu_Am_Ox_Cu-bd"/>
</dbReference>
<dbReference type="SUPFAM" id="SSF49998">
    <property type="entry name" value="Amine oxidase catalytic domain"/>
    <property type="match status" value="1"/>
</dbReference>
<feature type="domain" description="Copper amine oxidase catalytic" evidence="8">
    <location>
        <begin position="241"/>
        <end position="647"/>
    </location>
</feature>
<evidence type="ECO:0000259" key="9">
    <source>
        <dbReference type="Pfam" id="PF02728"/>
    </source>
</evidence>
<gene>
    <name evidence="10" type="ORF">Daus18300_012426</name>
</gene>
<dbReference type="SUPFAM" id="SSF54416">
    <property type="entry name" value="Amine oxidase N-terminal region"/>
    <property type="match status" value="2"/>
</dbReference>
<dbReference type="PROSITE" id="PS01165">
    <property type="entry name" value="COPPER_AMINE_OXID_2"/>
    <property type="match status" value="1"/>
</dbReference>
<keyword evidence="6 7" id="KW-0186">Copper</keyword>
<name>A0ABR3W2R7_9PEZI</name>
<evidence type="ECO:0000256" key="3">
    <source>
        <dbReference type="ARBA" id="ARBA00022723"/>
    </source>
</evidence>
<evidence type="ECO:0000313" key="11">
    <source>
        <dbReference type="Proteomes" id="UP001583177"/>
    </source>
</evidence>
<dbReference type="EC" id="1.4.3.-" evidence="7"/>
<accession>A0ABR3W2R7</accession>
<evidence type="ECO:0000256" key="4">
    <source>
        <dbReference type="ARBA" id="ARBA00022772"/>
    </source>
</evidence>
<dbReference type="InterPro" id="IPR016182">
    <property type="entry name" value="Cu_amine_oxidase_N-reg"/>
</dbReference>
<dbReference type="InterPro" id="IPR036460">
    <property type="entry name" value="Cu_amine_oxidase_C_sf"/>
</dbReference>
<evidence type="ECO:0000256" key="5">
    <source>
        <dbReference type="ARBA" id="ARBA00023002"/>
    </source>
</evidence>
<sequence>MAARHPFLSLQPDEVQFTTDSIHAKHPGKELLIRVIGIKEPPKAECVAFIQGRGPAPTRRTYVSYQLKGEAAVFEDIVDLSSGKAVKSRNMGTACYPPATNIDMHRLEDIVMSDPLVQAEIVRLKLPEGSVVQPEPWPYGTESATPERRQYQVWMFLKPLDPKARDHPSGNHFAHPLDFSVVVDDLTMKVMRIDRLPMRPDEVHVDNEAAEHRPWQPNPDAEYASELQPPGAALRADLKPINISQPEGVSFRVSEGDEEVVEWQKWRFHLDFNWREGVVLRDVTYDGRPVFYRLSLAEMTVPYGDPRVPYHRKSAYDLGEGGAGCTANNLELGCDCLGAIRYFDRWMNDHEGKPMALKNAICMHEVDNGIGWKHTNYRTGRAEVTRNRELVIQTIMTISNYEYILQWVFDTAANIHYEVRATGIMSLVPADQNADHSGINYGIMVSPGVMAPIHQHIFCLRLDPAIDSYDQGTIAYEDVKRQGWNAATNPYGVAFGVESTPVTTESHLDLDASLNRAVKMINPSRTNAASHKPPGYKVMIPPTQLQLAEPGSLHGLRAEFADHHFYFTRHDEDELYPAGDFPWQSVGGAGLRTWASRRGEIAPGEGVVWCTFGFTHVPRPEDWPVMPVEVFRVGLKPVNFFEKNPALDVPPSRQAVNKSVEVPRSQREVQLRSSGCCGDS</sequence>
<dbReference type="PRINTS" id="PR00766">
    <property type="entry name" value="CUDAOXIDASE"/>
</dbReference>
<comment type="cofactor">
    <cofactor evidence="1">
        <name>Cu cation</name>
        <dbReference type="ChEBI" id="CHEBI:23378"/>
    </cofactor>
</comment>
<dbReference type="PROSITE" id="PS01164">
    <property type="entry name" value="COPPER_AMINE_OXID_1"/>
    <property type="match status" value="1"/>
</dbReference>
<evidence type="ECO:0000313" key="10">
    <source>
        <dbReference type="EMBL" id="KAL1851741.1"/>
    </source>
</evidence>
<dbReference type="InterPro" id="IPR049948">
    <property type="entry name" value="Cu_Am_ox_TPQ-bd"/>
</dbReference>
<reference evidence="10 11" key="1">
    <citation type="journal article" date="2024" name="IMA Fungus">
        <title>IMA Genome - F19 : A genome assembly and annotation guide to empower mycologists, including annotated draft genome sequences of Ceratocystis pirilliformis, Diaporthe australafricana, Fusarium ophioides, Paecilomyces lecythidis, and Sporothrix stenoceras.</title>
        <authorList>
            <person name="Aylward J."/>
            <person name="Wilson A.M."/>
            <person name="Visagie C.M."/>
            <person name="Spraker J."/>
            <person name="Barnes I."/>
            <person name="Buitendag C."/>
            <person name="Ceriani C."/>
            <person name="Del Mar Angel L."/>
            <person name="du Plessis D."/>
            <person name="Fuchs T."/>
            <person name="Gasser K."/>
            <person name="Kramer D."/>
            <person name="Li W."/>
            <person name="Munsamy K."/>
            <person name="Piso A."/>
            <person name="Price J.L."/>
            <person name="Sonnekus B."/>
            <person name="Thomas C."/>
            <person name="van der Nest A."/>
            <person name="van Dijk A."/>
            <person name="van Heerden A."/>
            <person name="van Vuuren N."/>
            <person name="Yilmaz N."/>
            <person name="Duong T.A."/>
            <person name="van der Merwe N.A."/>
            <person name="Wingfield M.J."/>
            <person name="Wingfield B.D."/>
        </authorList>
    </citation>
    <scope>NUCLEOTIDE SEQUENCE [LARGE SCALE GENOMIC DNA]</scope>
    <source>
        <strain evidence="10 11">CMW 18300</strain>
    </source>
</reference>
<dbReference type="InterPro" id="IPR000269">
    <property type="entry name" value="Cu_amine_oxidase"/>
</dbReference>
<keyword evidence="4 7" id="KW-0801">TPQ</keyword>
<feature type="domain" description="Copper amine oxidase N3-terminal" evidence="9">
    <location>
        <begin position="97"/>
        <end position="195"/>
    </location>
</feature>
<comment type="similarity">
    <text evidence="2 7">Belongs to the copper/topaquinone oxidase family.</text>
</comment>
<dbReference type="Pfam" id="PF02728">
    <property type="entry name" value="Cu_amine_oxidN3"/>
    <property type="match status" value="1"/>
</dbReference>
<evidence type="ECO:0000256" key="2">
    <source>
        <dbReference type="ARBA" id="ARBA00007983"/>
    </source>
</evidence>
<proteinExistence type="inferred from homology"/>
<dbReference type="Gene3D" id="3.10.450.40">
    <property type="match status" value="2"/>
</dbReference>
<comment type="cofactor">
    <cofactor evidence="7">
        <name>Cu cation</name>
        <dbReference type="ChEBI" id="CHEBI:23378"/>
    </cofactor>
    <text evidence="7">Contains 1 topaquinone per subunit.</text>
</comment>
<dbReference type="InterPro" id="IPR015798">
    <property type="entry name" value="Cu_amine_oxidase_C"/>
</dbReference>
<dbReference type="EMBL" id="JAWRVE010000168">
    <property type="protein sequence ID" value="KAL1851741.1"/>
    <property type="molecule type" value="Genomic_DNA"/>
</dbReference>
<comment type="caution">
    <text evidence="10">The sequence shown here is derived from an EMBL/GenBank/DDBJ whole genome shotgun (WGS) entry which is preliminary data.</text>
</comment>
<dbReference type="InterPro" id="IPR015802">
    <property type="entry name" value="Cu_amine_oxidase_N3"/>
</dbReference>
<dbReference type="Pfam" id="PF01179">
    <property type="entry name" value="Cu_amine_oxid"/>
    <property type="match status" value="1"/>
</dbReference>
<keyword evidence="5 7" id="KW-0560">Oxidoreductase</keyword>
<evidence type="ECO:0000256" key="1">
    <source>
        <dbReference type="ARBA" id="ARBA00001935"/>
    </source>
</evidence>
<evidence type="ECO:0000256" key="7">
    <source>
        <dbReference type="RuleBase" id="RU000672"/>
    </source>
</evidence>
<dbReference type="Proteomes" id="UP001583177">
    <property type="component" value="Unassembled WGS sequence"/>
</dbReference>
<comment type="PTM">
    <text evidence="7">Topaquinone (TPQ) is generated by copper-dependent autoxidation of a specific tyrosyl residue.</text>
</comment>
<dbReference type="PANTHER" id="PTHR10638">
    <property type="entry name" value="COPPER AMINE OXIDASE"/>
    <property type="match status" value="1"/>
</dbReference>
<keyword evidence="11" id="KW-1185">Reference proteome</keyword>
<organism evidence="10 11">
    <name type="scientific">Diaporthe australafricana</name>
    <dbReference type="NCBI Taxonomy" id="127596"/>
    <lineage>
        <taxon>Eukaryota</taxon>
        <taxon>Fungi</taxon>
        <taxon>Dikarya</taxon>
        <taxon>Ascomycota</taxon>
        <taxon>Pezizomycotina</taxon>
        <taxon>Sordariomycetes</taxon>
        <taxon>Sordariomycetidae</taxon>
        <taxon>Diaporthales</taxon>
        <taxon>Diaporthaceae</taxon>
        <taxon>Diaporthe</taxon>
    </lineage>
</organism>